<comment type="caution">
    <text evidence="1">The sequence shown here is derived from an EMBL/GenBank/DDBJ whole genome shotgun (WGS) entry which is preliminary data.</text>
</comment>
<sequence length="199" mass="22912">MQLHYIGVIQNDRRPGVDICTADAVKNHYGFFERTVVGEFMYMYAKTLAERTKPGQRIDIEEYERKITFHAYARSEGICGVIATDLEYPKLAAHRLLNRVLDEFLTANPKSTSWSAGNLSMPQLQEYLTQYQDPHKADVLLRIQDELNETKITMHKNIENVLERGEKIDDLVAKSEGLSTQSKMFYQQAKKQNSCCVLM</sequence>
<dbReference type="Proteomes" id="UP001497700">
    <property type="component" value="Unassembled WGS sequence"/>
</dbReference>
<organism evidence="1 2">
    <name type="scientific">Hypoxylon rubiginosum</name>
    <dbReference type="NCBI Taxonomy" id="110542"/>
    <lineage>
        <taxon>Eukaryota</taxon>
        <taxon>Fungi</taxon>
        <taxon>Dikarya</taxon>
        <taxon>Ascomycota</taxon>
        <taxon>Pezizomycotina</taxon>
        <taxon>Sordariomycetes</taxon>
        <taxon>Xylariomycetidae</taxon>
        <taxon>Xylariales</taxon>
        <taxon>Hypoxylaceae</taxon>
        <taxon>Hypoxylon</taxon>
    </lineage>
</organism>
<gene>
    <name evidence="1" type="ORF">F4820DRAFT_447735</name>
</gene>
<proteinExistence type="predicted"/>
<keyword evidence="2" id="KW-1185">Reference proteome</keyword>
<reference evidence="1 2" key="1">
    <citation type="journal article" date="2022" name="New Phytol.">
        <title>Ecological generalism drives hyperdiversity of secondary metabolite gene clusters in xylarialean endophytes.</title>
        <authorList>
            <person name="Franco M.E.E."/>
            <person name="Wisecaver J.H."/>
            <person name="Arnold A.E."/>
            <person name="Ju Y.M."/>
            <person name="Slot J.C."/>
            <person name="Ahrendt S."/>
            <person name="Moore L.P."/>
            <person name="Eastman K.E."/>
            <person name="Scott K."/>
            <person name="Konkel Z."/>
            <person name="Mondo S.J."/>
            <person name="Kuo A."/>
            <person name="Hayes R.D."/>
            <person name="Haridas S."/>
            <person name="Andreopoulos B."/>
            <person name="Riley R."/>
            <person name="LaButti K."/>
            <person name="Pangilinan J."/>
            <person name="Lipzen A."/>
            <person name="Amirebrahimi M."/>
            <person name="Yan J."/>
            <person name="Adam C."/>
            <person name="Keymanesh K."/>
            <person name="Ng V."/>
            <person name="Louie K."/>
            <person name="Northen T."/>
            <person name="Drula E."/>
            <person name="Henrissat B."/>
            <person name="Hsieh H.M."/>
            <person name="Youens-Clark K."/>
            <person name="Lutzoni F."/>
            <person name="Miadlikowska J."/>
            <person name="Eastwood D.C."/>
            <person name="Hamelin R.C."/>
            <person name="Grigoriev I.V."/>
            <person name="U'Ren J.M."/>
        </authorList>
    </citation>
    <scope>NUCLEOTIDE SEQUENCE [LARGE SCALE GENOMIC DNA]</scope>
    <source>
        <strain evidence="1 2">CBS 119005</strain>
    </source>
</reference>
<protein>
    <submittedName>
        <fullName evidence="1">Snare protein</fullName>
    </submittedName>
</protein>
<dbReference type="EMBL" id="MU393467">
    <property type="protein sequence ID" value="KAI4865810.1"/>
    <property type="molecule type" value="Genomic_DNA"/>
</dbReference>
<evidence type="ECO:0000313" key="2">
    <source>
        <dbReference type="Proteomes" id="UP001497700"/>
    </source>
</evidence>
<name>A0ACB9Z277_9PEZI</name>
<accession>A0ACB9Z277</accession>
<evidence type="ECO:0000313" key="1">
    <source>
        <dbReference type="EMBL" id="KAI4865810.1"/>
    </source>
</evidence>